<protein>
    <submittedName>
        <fullName evidence="2">HNH endonuclease signature motif containing protein</fullName>
    </submittedName>
</protein>
<evidence type="ECO:0000313" key="2">
    <source>
        <dbReference type="EMBL" id="MEJ8855341.1"/>
    </source>
</evidence>
<dbReference type="Pfam" id="PF01844">
    <property type="entry name" value="HNH"/>
    <property type="match status" value="1"/>
</dbReference>
<dbReference type="RefSeq" id="WP_340335418.1">
    <property type="nucleotide sequence ID" value="NZ_JBBKZS010000004.1"/>
</dbReference>
<evidence type="ECO:0000313" key="3">
    <source>
        <dbReference type="Proteomes" id="UP001367030"/>
    </source>
</evidence>
<dbReference type="InterPro" id="IPR002711">
    <property type="entry name" value="HNH"/>
</dbReference>
<keyword evidence="2" id="KW-0540">Nuclease</keyword>
<organism evidence="2 3">
    <name type="scientific">Variovorax robiniae</name>
    <dbReference type="NCBI Taxonomy" id="1836199"/>
    <lineage>
        <taxon>Bacteria</taxon>
        <taxon>Pseudomonadati</taxon>
        <taxon>Pseudomonadota</taxon>
        <taxon>Betaproteobacteria</taxon>
        <taxon>Burkholderiales</taxon>
        <taxon>Comamonadaceae</taxon>
        <taxon>Variovorax</taxon>
    </lineage>
</organism>
<dbReference type="SMART" id="SM00507">
    <property type="entry name" value="HNHc"/>
    <property type="match status" value="1"/>
</dbReference>
<keyword evidence="3" id="KW-1185">Reference proteome</keyword>
<dbReference type="Proteomes" id="UP001367030">
    <property type="component" value="Unassembled WGS sequence"/>
</dbReference>
<gene>
    <name evidence="2" type="ORF">WKW79_12215</name>
</gene>
<proteinExistence type="predicted"/>
<dbReference type="Gene3D" id="1.10.30.50">
    <property type="match status" value="1"/>
</dbReference>
<name>A0ABU8X682_9BURK</name>
<keyword evidence="2" id="KW-0378">Hydrolase</keyword>
<dbReference type="GO" id="GO:0004519">
    <property type="term" value="F:endonuclease activity"/>
    <property type="evidence" value="ECO:0007669"/>
    <property type="project" value="UniProtKB-KW"/>
</dbReference>
<feature type="domain" description="HNH nuclease" evidence="1">
    <location>
        <begin position="275"/>
        <end position="333"/>
    </location>
</feature>
<evidence type="ECO:0000259" key="1">
    <source>
        <dbReference type="SMART" id="SM00507"/>
    </source>
</evidence>
<accession>A0ABU8X682</accession>
<dbReference type="EMBL" id="JBBKZS010000004">
    <property type="protein sequence ID" value="MEJ8855341.1"/>
    <property type="molecule type" value="Genomic_DNA"/>
</dbReference>
<keyword evidence="2" id="KW-0255">Endonuclease</keyword>
<reference evidence="2 3" key="1">
    <citation type="submission" date="2024-03" db="EMBL/GenBank/DDBJ databases">
        <title>Novel species of the genus Variovorax.</title>
        <authorList>
            <person name="Liu Q."/>
            <person name="Xin Y.-H."/>
        </authorList>
    </citation>
    <scope>NUCLEOTIDE SEQUENCE [LARGE SCALE GENOMIC DNA]</scope>
    <source>
        <strain evidence="2 3">KACC 18901</strain>
    </source>
</reference>
<dbReference type="CDD" id="cd00085">
    <property type="entry name" value="HNHc"/>
    <property type="match status" value="1"/>
</dbReference>
<dbReference type="InterPro" id="IPR003615">
    <property type="entry name" value="HNH_nuc"/>
</dbReference>
<sequence length="358" mass="41706">MDNVEGGLQRQKVGWVRIPKSVNRATLNKKLSGHDSEASIMLTNEDEVRRREAGLRRRLYEEEKAMNIVARFYETYNMCAVVDEFIKNTLDNALLLEGFHCDEQWAGWLAPYQKYSVFHQFIEFAVRGFHSDQVEAFDIDRSKRIYRSFQNIPSAIADQRPHKLPIEEAFDHHGFEYQTFFEFLADAGKTFESANEDDIYEFMNEVWLSAAYEDLMKQTVDEVFHVLFQNRELMMLFNDYVSGILRRGDWDRVEDLNRSLLAPNGTLARVRPPRWAQRAVFFRDRGKCVLCESDVSGLVSLDNIENYDHIVPLSAWGLNDITNLQLLCVPCNQREKRDGAAITSGCYQSWYSMDDQDV</sequence>
<comment type="caution">
    <text evidence="2">The sequence shown here is derived from an EMBL/GenBank/DDBJ whole genome shotgun (WGS) entry which is preliminary data.</text>
</comment>